<evidence type="ECO:0000313" key="3">
    <source>
        <dbReference type="Proteomes" id="UP001230207"/>
    </source>
</evidence>
<dbReference type="Gene3D" id="3.30.300.20">
    <property type="match status" value="1"/>
</dbReference>
<dbReference type="EMBL" id="JAUSVF010000001">
    <property type="protein sequence ID" value="MDQ0320265.1"/>
    <property type="molecule type" value="Genomic_DNA"/>
</dbReference>
<dbReference type="PANTHER" id="PTHR33797">
    <property type="entry name" value="ORGANIC HYDROPEROXIDE RESISTANCE PROTEIN-LIKE"/>
    <property type="match status" value="1"/>
</dbReference>
<gene>
    <name evidence="2" type="ORF">QO002_002403</name>
</gene>
<organism evidence="2 3">
    <name type="scientific">Pararhizobium capsulatum DSM 1112</name>
    <dbReference type="NCBI Taxonomy" id="1121113"/>
    <lineage>
        <taxon>Bacteria</taxon>
        <taxon>Pseudomonadati</taxon>
        <taxon>Pseudomonadota</taxon>
        <taxon>Alphaproteobacteria</taxon>
        <taxon>Hyphomicrobiales</taxon>
        <taxon>Rhizobiaceae</taxon>
        <taxon>Rhizobium/Agrobacterium group</taxon>
        <taxon>Pararhizobium</taxon>
    </lineage>
</organism>
<dbReference type="SUPFAM" id="SSF82784">
    <property type="entry name" value="OsmC-like"/>
    <property type="match status" value="1"/>
</dbReference>
<dbReference type="Pfam" id="PF02566">
    <property type="entry name" value="OsmC"/>
    <property type="match status" value="1"/>
</dbReference>
<dbReference type="Proteomes" id="UP001230207">
    <property type="component" value="Unassembled WGS sequence"/>
</dbReference>
<protein>
    <submittedName>
        <fullName evidence="2">Ohr subfamily peroxiredoxin</fullName>
    </submittedName>
</protein>
<sequence>MNKTKTMHLIYTAITETKGGRKNGFARSADGVLDVRLSDPNSDRIGTNPEQLMAAAWSASFASSVANVARETGVSLSTQVRIHAEVDLSSDECETLLGVRLAIYLPGLERDVAWRLIEDSRRICPFFRATQGNIEVVFEIV</sequence>
<reference evidence="2 3" key="1">
    <citation type="submission" date="2023-07" db="EMBL/GenBank/DDBJ databases">
        <title>Genomic Encyclopedia of Type Strains, Phase IV (KMG-IV): sequencing the most valuable type-strain genomes for metagenomic binning, comparative biology and taxonomic classification.</title>
        <authorList>
            <person name="Goeker M."/>
        </authorList>
    </citation>
    <scope>NUCLEOTIDE SEQUENCE [LARGE SCALE GENOMIC DNA]</scope>
    <source>
        <strain evidence="2 3">DSM 1112</strain>
    </source>
</reference>
<dbReference type="RefSeq" id="WP_370878481.1">
    <property type="nucleotide sequence ID" value="NZ_JAUSVF010000001.1"/>
</dbReference>
<name>A0ABU0BPT2_9HYPH</name>
<dbReference type="InterPro" id="IPR015946">
    <property type="entry name" value="KH_dom-like_a/b"/>
</dbReference>
<dbReference type="Gene3D" id="2.20.25.10">
    <property type="match status" value="1"/>
</dbReference>
<keyword evidence="3" id="KW-1185">Reference proteome</keyword>
<dbReference type="InterPro" id="IPR003718">
    <property type="entry name" value="OsmC/Ohr_fam"/>
</dbReference>
<evidence type="ECO:0000313" key="2">
    <source>
        <dbReference type="EMBL" id="MDQ0320265.1"/>
    </source>
</evidence>
<dbReference type="NCBIfam" id="TIGR03561">
    <property type="entry name" value="organ_hyd_perox"/>
    <property type="match status" value="1"/>
</dbReference>
<dbReference type="PANTHER" id="PTHR33797:SF2">
    <property type="entry name" value="ORGANIC HYDROPEROXIDE RESISTANCE PROTEIN-LIKE"/>
    <property type="match status" value="1"/>
</dbReference>
<comment type="caution">
    <text evidence="2">The sequence shown here is derived from an EMBL/GenBank/DDBJ whole genome shotgun (WGS) entry which is preliminary data.</text>
</comment>
<proteinExistence type="inferred from homology"/>
<accession>A0ABU0BPT2</accession>
<dbReference type="InterPro" id="IPR036102">
    <property type="entry name" value="OsmC/Ohrsf"/>
</dbReference>
<evidence type="ECO:0000256" key="1">
    <source>
        <dbReference type="ARBA" id="ARBA00007378"/>
    </source>
</evidence>
<comment type="similarity">
    <text evidence="1">Belongs to the OsmC/Ohr family.</text>
</comment>
<dbReference type="InterPro" id="IPR019953">
    <property type="entry name" value="OHR"/>
</dbReference>